<dbReference type="SUPFAM" id="SSF141868">
    <property type="entry name" value="EAL domain-like"/>
    <property type="match status" value="1"/>
</dbReference>
<dbReference type="CDD" id="cd01948">
    <property type="entry name" value="EAL"/>
    <property type="match status" value="1"/>
</dbReference>
<dbReference type="PANTHER" id="PTHR33121">
    <property type="entry name" value="CYCLIC DI-GMP PHOSPHODIESTERASE PDEF"/>
    <property type="match status" value="1"/>
</dbReference>
<dbReference type="Gene3D" id="3.20.20.450">
    <property type="entry name" value="EAL domain"/>
    <property type="match status" value="1"/>
</dbReference>
<proteinExistence type="predicted"/>
<dbReference type="PROSITE" id="PS50883">
    <property type="entry name" value="EAL"/>
    <property type="match status" value="1"/>
</dbReference>
<dbReference type="PANTHER" id="PTHR33121:SF79">
    <property type="entry name" value="CYCLIC DI-GMP PHOSPHODIESTERASE PDED-RELATED"/>
    <property type="match status" value="1"/>
</dbReference>
<evidence type="ECO:0000313" key="2">
    <source>
        <dbReference type="EMBL" id="MEI4270424.1"/>
    </source>
</evidence>
<dbReference type="InterPro" id="IPR050706">
    <property type="entry name" value="Cyclic-di-GMP_PDE-like"/>
</dbReference>
<dbReference type="Pfam" id="PF00563">
    <property type="entry name" value="EAL"/>
    <property type="match status" value="1"/>
</dbReference>
<organism evidence="2 3">
    <name type="scientific">Klenkia sesuvii</name>
    <dbReference type="NCBI Taxonomy" id="3103137"/>
    <lineage>
        <taxon>Bacteria</taxon>
        <taxon>Bacillati</taxon>
        <taxon>Actinomycetota</taxon>
        <taxon>Actinomycetes</taxon>
        <taxon>Geodermatophilales</taxon>
        <taxon>Geodermatophilaceae</taxon>
        <taxon>Klenkia</taxon>
    </lineage>
</organism>
<accession>A0ABU8DQV2</accession>
<feature type="domain" description="EAL" evidence="1">
    <location>
        <begin position="3"/>
        <end position="266"/>
    </location>
</feature>
<evidence type="ECO:0000313" key="3">
    <source>
        <dbReference type="Proteomes" id="UP001361570"/>
    </source>
</evidence>
<dbReference type="InterPro" id="IPR035919">
    <property type="entry name" value="EAL_sf"/>
</dbReference>
<keyword evidence="3" id="KW-1185">Reference proteome</keyword>
<dbReference type="SMART" id="SM00052">
    <property type="entry name" value="EAL"/>
    <property type="match status" value="1"/>
</dbReference>
<dbReference type="RefSeq" id="WP_336402564.1">
    <property type="nucleotide sequence ID" value="NZ_JBAPLU010000001.1"/>
</dbReference>
<sequence length="273" mass="28265">MTTPDLVTALRAVLAGDPGHGALEVVHQPVVGVAAGTPLGAEALVRWHHPRWGTLPPESFVPVAERAGLGLQLDTHVLRGALGQVAAWDADGVRVHRVGVNLGRTSLHSPALVDLVRQACDLAGALPDRLVVEVVEQHELTLTPARLAGLQALADADVTLALDDFGAGYARVGLLAQLPFGVLKVDRSLLPGPHRAAAPSAPEARRVLAGVVALAGALGLEVTVEGVETAAHHALVTGLGVPHAQGWFYAPAMPADVFADWWRARVATVATAG</sequence>
<comment type="caution">
    <text evidence="2">The sequence shown here is derived from an EMBL/GenBank/DDBJ whole genome shotgun (WGS) entry which is preliminary data.</text>
</comment>
<reference evidence="2 3" key="1">
    <citation type="submission" date="2024-03" db="EMBL/GenBank/DDBJ databases">
        <title>Draft genome sequence of Klenkia sp. LSe6-5.</title>
        <authorList>
            <person name="Duangmal K."/>
            <person name="Chantavorakit T."/>
        </authorList>
    </citation>
    <scope>NUCLEOTIDE SEQUENCE [LARGE SCALE GENOMIC DNA]</scope>
    <source>
        <strain evidence="2 3">LSe6-5</strain>
    </source>
</reference>
<name>A0ABU8DQV2_9ACTN</name>
<dbReference type="InterPro" id="IPR001633">
    <property type="entry name" value="EAL_dom"/>
</dbReference>
<dbReference type="Proteomes" id="UP001361570">
    <property type="component" value="Unassembled WGS sequence"/>
</dbReference>
<gene>
    <name evidence="2" type="ORF">TEK04_01690</name>
</gene>
<protein>
    <submittedName>
        <fullName evidence="2">EAL domain-containing protein</fullName>
    </submittedName>
</protein>
<dbReference type="EMBL" id="JBAPLU010000001">
    <property type="protein sequence ID" value="MEI4270424.1"/>
    <property type="molecule type" value="Genomic_DNA"/>
</dbReference>
<evidence type="ECO:0000259" key="1">
    <source>
        <dbReference type="PROSITE" id="PS50883"/>
    </source>
</evidence>